<keyword evidence="7 9" id="KW-0472">Membrane</keyword>
<evidence type="ECO:0000256" key="8">
    <source>
        <dbReference type="ARBA" id="ARBA00023157"/>
    </source>
</evidence>
<keyword evidence="3 9" id="KW-0812">Transmembrane</keyword>
<proteinExistence type="predicted"/>
<feature type="transmembrane region" description="Helical" evidence="9">
    <location>
        <begin position="80"/>
        <end position="108"/>
    </location>
</feature>
<protein>
    <submittedName>
        <fullName evidence="10">Phosphorylated virion membrane protein</fullName>
    </submittedName>
</protein>
<evidence type="ECO:0000256" key="4">
    <source>
        <dbReference type="ARBA" id="ARBA00022844"/>
    </source>
</evidence>
<evidence type="ECO:0000256" key="1">
    <source>
        <dbReference type="ARBA" id="ARBA00004385"/>
    </source>
</evidence>
<dbReference type="EMBL" id="KJ801920">
    <property type="protein sequence ID" value="AID46689.1"/>
    <property type="molecule type" value="Genomic_DNA"/>
</dbReference>
<accession>A0A068EEF9</accession>
<organism evidence="10 11">
    <name type="scientific">Pigeonpox virus</name>
    <dbReference type="NCBI Taxonomy" id="10264"/>
    <lineage>
        <taxon>Viruses</taxon>
        <taxon>Varidnaviria</taxon>
        <taxon>Bamfordvirae</taxon>
        <taxon>Nucleocytoviricota</taxon>
        <taxon>Pokkesviricetes</taxon>
        <taxon>Chitovirales</taxon>
        <taxon>Poxviridae</taxon>
        <taxon>Chordopoxvirinae</taxon>
        <taxon>Avipoxvirus</taxon>
        <taxon>Avipoxvirus pigeonpox</taxon>
    </lineage>
</organism>
<keyword evidence="2" id="KW-0597">Phosphoprotein</keyword>
<evidence type="ECO:0000313" key="10">
    <source>
        <dbReference type="EMBL" id="AID46689.1"/>
    </source>
</evidence>
<name>A0A068EEF9_9POXV</name>
<dbReference type="GO" id="GO:0055036">
    <property type="term" value="C:virion membrane"/>
    <property type="evidence" value="ECO:0007669"/>
    <property type="project" value="UniProtKB-SubCell"/>
</dbReference>
<dbReference type="Pfam" id="PF05313">
    <property type="entry name" value="Pox_P21"/>
    <property type="match status" value="1"/>
</dbReference>
<dbReference type="GO" id="GO:0019031">
    <property type="term" value="C:viral envelope"/>
    <property type="evidence" value="ECO:0007669"/>
    <property type="project" value="UniProtKB-KW"/>
</dbReference>
<evidence type="ECO:0000256" key="9">
    <source>
        <dbReference type="SAM" id="Phobius"/>
    </source>
</evidence>
<keyword evidence="11" id="KW-1185">Reference proteome</keyword>
<comment type="subcellular location">
    <subcellularLocation>
        <location evidence="1">Virion membrane</location>
        <topology evidence="1">Multi-pass membrane protein</topology>
    </subcellularLocation>
</comment>
<dbReference type="RefSeq" id="YP_009046413.1">
    <property type="nucleotide sequence ID" value="NC_024447.1"/>
</dbReference>
<reference evidence="10 11" key="1">
    <citation type="journal article" date="2014" name="BMC Genomics">
        <title>The complete genome sequences of poxviruses isolated from a penguin and a pigeon in South Africa and comparison to other sequenced avipoxviruses.</title>
        <authorList>
            <person name="Offerman K."/>
            <person name="Carulei O."/>
            <person name="van der Walt A.P."/>
            <person name="Douglass N."/>
            <person name="Williamson A.L."/>
        </authorList>
    </citation>
    <scope>NUCLEOTIDE SEQUENCE [LARGE SCALE GENOMIC DNA]</scope>
    <source>
        <strain evidence="10">FeP2</strain>
    </source>
</reference>
<dbReference type="GeneID" id="19737912"/>
<dbReference type="GO" id="GO:0016020">
    <property type="term" value="C:membrane"/>
    <property type="evidence" value="ECO:0007669"/>
    <property type="project" value="InterPro"/>
</dbReference>
<evidence type="ECO:0000256" key="5">
    <source>
        <dbReference type="ARBA" id="ARBA00022879"/>
    </source>
</evidence>
<feature type="transmembrane region" description="Helical" evidence="9">
    <location>
        <begin position="114"/>
        <end position="134"/>
    </location>
</feature>
<evidence type="ECO:0000313" key="11">
    <source>
        <dbReference type="Proteomes" id="UP000101521"/>
    </source>
</evidence>
<dbReference type="Proteomes" id="UP000101521">
    <property type="component" value="Segment"/>
</dbReference>
<evidence type="ECO:0000256" key="2">
    <source>
        <dbReference type="ARBA" id="ARBA00022553"/>
    </source>
</evidence>
<dbReference type="KEGG" id="vg:19737912"/>
<sequence>MNNNYLNYYNVFDEFDAGAGIKEKELFTEEQQLSFLPKKGLANGGFDGVERLYSNIINNNDIKSLLALIMLVFAINTNSLVALIFIILSAIFVPVPALIIAYCIALHLKNGSDATHVGISILLMLASAVTIYLTSTSKISKGFKRAIDVVLLVILGFYIVKIYGIDRQISMPSRRYCRQMSGPSSLENLNAFQTHSNY</sequence>
<keyword evidence="8" id="KW-1015">Disulfide bond</keyword>
<keyword evidence="5" id="KW-0261">Viral envelope protein</keyword>
<evidence type="ECO:0000256" key="3">
    <source>
        <dbReference type="ARBA" id="ARBA00022692"/>
    </source>
</evidence>
<feature type="transmembrane region" description="Helical" evidence="9">
    <location>
        <begin position="146"/>
        <end position="165"/>
    </location>
</feature>
<evidence type="ECO:0000256" key="7">
    <source>
        <dbReference type="ARBA" id="ARBA00023136"/>
    </source>
</evidence>
<evidence type="ECO:0000256" key="6">
    <source>
        <dbReference type="ARBA" id="ARBA00022989"/>
    </source>
</evidence>
<keyword evidence="6 9" id="KW-1133">Transmembrane helix</keyword>
<gene>
    <name evidence="10" type="ORF">fep_187</name>
</gene>
<keyword evidence="4" id="KW-0946">Virion</keyword>
<dbReference type="InterPro" id="IPR007977">
    <property type="entry name" value="Poxvirus_OPG144"/>
</dbReference>